<dbReference type="GO" id="GO:0003677">
    <property type="term" value="F:DNA binding"/>
    <property type="evidence" value="ECO:0007669"/>
    <property type="project" value="InterPro"/>
</dbReference>
<dbReference type="GO" id="GO:0016787">
    <property type="term" value="F:hydrolase activity"/>
    <property type="evidence" value="ECO:0007669"/>
    <property type="project" value="InterPro"/>
</dbReference>
<evidence type="ECO:0000259" key="2">
    <source>
        <dbReference type="PROSITE" id="PS51194"/>
    </source>
</evidence>
<dbReference type="GO" id="GO:0004386">
    <property type="term" value="F:helicase activity"/>
    <property type="evidence" value="ECO:0007669"/>
    <property type="project" value="UniProtKB-KW"/>
</dbReference>
<dbReference type="Gene3D" id="3.40.50.300">
    <property type="entry name" value="P-loop containing nucleotide triphosphate hydrolases"/>
    <property type="match status" value="2"/>
</dbReference>
<feature type="domain" description="Helicase C-terminal" evidence="2">
    <location>
        <begin position="230"/>
        <end position="420"/>
    </location>
</feature>
<organism evidence="3 4">
    <name type="scientific">Muricoccus roseus</name>
    <dbReference type="NCBI Taxonomy" id="198092"/>
    <lineage>
        <taxon>Bacteria</taxon>
        <taxon>Pseudomonadati</taxon>
        <taxon>Pseudomonadota</taxon>
        <taxon>Alphaproteobacteria</taxon>
        <taxon>Acetobacterales</taxon>
        <taxon>Roseomonadaceae</taxon>
        <taxon>Muricoccus</taxon>
    </lineage>
</organism>
<keyword evidence="3" id="KW-0547">Nucleotide-binding</keyword>
<dbReference type="Pfam" id="PF00271">
    <property type="entry name" value="Helicase_C"/>
    <property type="match status" value="1"/>
</dbReference>
<dbReference type="STRING" id="198092.SAMN02745194_04823"/>
<dbReference type="PANTHER" id="PTHR47396:SF1">
    <property type="entry name" value="ATP-DEPENDENT HELICASE IRC3-RELATED"/>
    <property type="match status" value="1"/>
</dbReference>
<evidence type="ECO:0000313" key="4">
    <source>
        <dbReference type="Proteomes" id="UP000184387"/>
    </source>
</evidence>
<dbReference type="SUPFAM" id="SSF52540">
    <property type="entry name" value="P-loop containing nucleoside triphosphate hydrolases"/>
    <property type="match status" value="1"/>
</dbReference>
<dbReference type="InterPro" id="IPR027417">
    <property type="entry name" value="P-loop_NTPase"/>
</dbReference>
<keyword evidence="4" id="KW-1185">Reference proteome</keyword>
<protein>
    <submittedName>
        <fullName evidence="3">Superfamily II DNA or RNA helicase</fullName>
    </submittedName>
</protein>
<dbReference type="Proteomes" id="UP000184387">
    <property type="component" value="Unassembled WGS sequence"/>
</dbReference>
<dbReference type="PROSITE" id="PS51192">
    <property type="entry name" value="HELICASE_ATP_BIND_1"/>
    <property type="match status" value="1"/>
</dbReference>
<gene>
    <name evidence="3" type="ORF">SAMN02745194_04823</name>
</gene>
<dbReference type="InterPro" id="IPR001650">
    <property type="entry name" value="Helicase_C-like"/>
</dbReference>
<dbReference type="AlphaFoldDB" id="A0A1M6S2P2"/>
<dbReference type="InterPro" id="IPR050742">
    <property type="entry name" value="Helicase_Restrict-Modif_Enz"/>
</dbReference>
<dbReference type="SMART" id="SM00487">
    <property type="entry name" value="DEXDc"/>
    <property type="match status" value="1"/>
</dbReference>
<dbReference type="PROSITE" id="PS51194">
    <property type="entry name" value="HELICASE_CTER"/>
    <property type="match status" value="1"/>
</dbReference>
<dbReference type="CDD" id="cd18785">
    <property type="entry name" value="SF2_C"/>
    <property type="match status" value="1"/>
</dbReference>
<evidence type="ECO:0000313" key="3">
    <source>
        <dbReference type="EMBL" id="SHK38941.1"/>
    </source>
</evidence>
<dbReference type="GO" id="GO:0005829">
    <property type="term" value="C:cytosol"/>
    <property type="evidence" value="ECO:0007669"/>
    <property type="project" value="TreeGrafter"/>
</dbReference>
<sequence length="615" mass="68584">MSYFARNYSALTFPLEVEGRPGFRDAQRGALFAIGSHFTRRSDPAIITMPTGSGKTAVLQGSGFLLRASRVLVITPSRLVREQIADDFKNVGVLKRLRALPFDIGNPAVMATSGKVRDAKDWDQMRKFDVVVATVQSVSPHLKDVPAPPPDLFDLVLVDEAHHSPAATWSMLLDVFPAAKKVLFTATPFRRDDKEIKGKFIYTYDLRTAYEDGVFGHIDYVPVEVADENDVTAADVAVAKAAEAKLNLDREGGQSHLLMVRTDSKARASELEKIYSENTQLKLRVVHGSHSLRYSRQAISDLENDQLDGIICVNMLGEGFDMPRLKVAAVHAPHRSLAVTLQFIGRFARTSGKNLGAATFLATRKDIKLEAEKLYSAGAVWSEIVPNLSQTRLEREVHTRETLDSFALQDLTVPALSDLSLYTLFPYAHVKVFRLREPFDIRTTPVFGSDRDQVYGSVSEATNSAIYITRKAGTVAWSLDDRLMDIRFDIFIFYYNPETNLLFVCASKRVDGLYQRKVRDMVGYDARLLGLSALNKALNELEGAKFYNVGMRNRHHSSLTESYRMITGSRADEAIRPEDARLFHRGHCFGSAKDKGVDITIGLSRLLKKSALDAI</sequence>
<evidence type="ECO:0000259" key="1">
    <source>
        <dbReference type="PROSITE" id="PS51192"/>
    </source>
</evidence>
<dbReference type="InterPro" id="IPR006935">
    <property type="entry name" value="Helicase/UvrB_N"/>
</dbReference>
<dbReference type="CDD" id="cd17926">
    <property type="entry name" value="DEXHc_RE"/>
    <property type="match status" value="1"/>
</dbReference>
<dbReference type="GO" id="GO:0005524">
    <property type="term" value="F:ATP binding"/>
    <property type="evidence" value="ECO:0007669"/>
    <property type="project" value="InterPro"/>
</dbReference>
<dbReference type="EMBL" id="FQZF01000048">
    <property type="protein sequence ID" value="SHK38941.1"/>
    <property type="molecule type" value="Genomic_DNA"/>
</dbReference>
<feature type="domain" description="Helicase ATP-binding" evidence="1">
    <location>
        <begin position="36"/>
        <end position="206"/>
    </location>
</feature>
<dbReference type="PANTHER" id="PTHR47396">
    <property type="entry name" value="TYPE I RESTRICTION ENZYME ECOKI R PROTEIN"/>
    <property type="match status" value="1"/>
</dbReference>
<keyword evidence="3" id="KW-0067">ATP-binding</keyword>
<keyword evidence="3" id="KW-0347">Helicase</keyword>
<dbReference type="InterPro" id="IPR014001">
    <property type="entry name" value="Helicase_ATP-bd"/>
</dbReference>
<accession>A0A1M6S2P2</accession>
<reference evidence="3 4" key="1">
    <citation type="submission" date="2016-11" db="EMBL/GenBank/DDBJ databases">
        <authorList>
            <person name="Jaros S."/>
            <person name="Januszkiewicz K."/>
            <person name="Wedrychowicz H."/>
        </authorList>
    </citation>
    <scope>NUCLEOTIDE SEQUENCE [LARGE SCALE GENOMIC DNA]</scope>
    <source>
        <strain evidence="3 4">DSM 14916</strain>
    </source>
</reference>
<keyword evidence="3" id="KW-0378">Hydrolase</keyword>
<proteinExistence type="predicted"/>
<name>A0A1M6S2P2_9PROT</name>
<dbReference type="Pfam" id="PF04851">
    <property type="entry name" value="ResIII"/>
    <property type="match status" value="1"/>
</dbReference>